<feature type="non-terminal residue" evidence="1">
    <location>
        <position position="1"/>
    </location>
</feature>
<accession>A0ABN7XBX7</accession>
<feature type="non-terminal residue" evidence="1">
    <location>
        <position position="144"/>
    </location>
</feature>
<dbReference type="Proteomes" id="UP000789901">
    <property type="component" value="Unassembled WGS sequence"/>
</dbReference>
<organism evidence="1 2">
    <name type="scientific">Gigaspora margarita</name>
    <dbReference type="NCBI Taxonomy" id="4874"/>
    <lineage>
        <taxon>Eukaryota</taxon>
        <taxon>Fungi</taxon>
        <taxon>Fungi incertae sedis</taxon>
        <taxon>Mucoromycota</taxon>
        <taxon>Glomeromycotina</taxon>
        <taxon>Glomeromycetes</taxon>
        <taxon>Diversisporales</taxon>
        <taxon>Gigasporaceae</taxon>
        <taxon>Gigaspora</taxon>
    </lineage>
</organism>
<evidence type="ECO:0000313" key="1">
    <source>
        <dbReference type="EMBL" id="CAG8852758.1"/>
    </source>
</evidence>
<protein>
    <submittedName>
        <fullName evidence="1">1003_t:CDS:1</fullName>
    </submittedName>
</protein>
<sequence length="144" mass="16265">KFDAHLIFQAMGRVSKEKISAIPYNMESYLSLNIGNQRYMNSLQLMPGSLDSHISNLGAEPCEEEVDEDGQSLNLPCKKPEEAMKKLYTWLLYVDANALYTGAMMQAMPTGGHRWITPEETPELFNKISKCEIPDDADKGYILE</sequence>
<name>A0ABN7XBX7_GIGMA</name>
<gene>
    <name evidence="1" type="ORF">GMARGA_LOCUS41579</name>
</gene>
<proteinExistence type="predicted"/>
<comment type="caution">
    <text evidence="1">The sequence shown here is derived from an EMBL/GenBank/DDBJ whole genome shotgun (WGS) entry which is preliminary data.</text>
</comment>
<reference evidence="1 2" key="1">
    <citation type="submission" date="2021-06" db="EMBL/GenBank/DDBJ databases">
        <authorList>
            <person name="Kallberg Y."/>
            <person name="Tangrot J."/>
            <person name="Rosling A."/>
        </authorList>
    </citation>
    <scope>NUCLEOTIDE SEQUENCE [LARGE SCALE GENOMIC DNA]</scope>
    <source>
        <strain evidence="1 2">120-4 pot B 10/14</strain>
    </source>
</reference>
<evidence type="ECO:0000313" key="2">
    <source>
        <dbReference type="Proteomes" id="UP000789901"/>
    </source>
</evidence>
<keyword evidence="2" id="KW-1185">Reference proteome</keyword>
<dbReference type="EMBL" id="CAJVQB010115832">
    <property type="protein sequence ID" value="CAG8852758.1"/>
    <property type="molecule type" value="Genomic_DNA"/>
</dbReference>